<protein>
    <submittedName>
        <fullName evidence="1">Uncharacterized protein</fullName>
    </submittedName>
</protein>
<reference evidence="1 2" key="1">
    <citation type="submission" date="2016-03" db="EMBL/GenBank/DDBJ databases">
        <title>Draft genome sequence of the Vibrio tubiashii subs. europaeus.</title>
        <authorList>
            <person name="Spinard E."/>
            <person name="Dubert J."/>
            <person name="Nelson D.R."/>
            <person name="Barja J.L."/>
        </authorList>
    </citation>
    <scope>NUCLEOTIDE SEQUENCE [LARGE SCALE GENOMIC DNA]</scope>
    <source>
        <strain evidence="2">PP-638</strain>
    </source>
</reference>
<organism evidence="1 2">
    <name type="scientific">Vibrio europaeus</name>
    <dbReference type="NCBI Taxonomy" id="300876"/>
    <lineage>
        <taxon>Bacteria</taxon>
        <taxon>Pseudomonadati</taxon>
        <taxon>Pseudomonadota</taxon>
        <taxon>Gammaproteobacteria</taxon>
        <taxon>Vibrionales</taxon>
        <taxon>Vibrionaceae</taxon>
        <taxon>Vibrio</taxon>
        <taxon>Vibrio oreintalis group</taxon>
    </lineage>
</organism>
<proteinExistence type="predicted"/>
<evidence type="ECO:0000313" key="2">
    <source>
        <dbReference type="Proteomes" id="UP000094761"/>
    </source>
</evidence>
<comment type="caution">
    <text evidence="1">The sequence shown here is derived from an EMBL/GenBank/DDBJ whole genome shotgun (WGS) entry which is preliminary data.</text>
</comment>
<gene>
    <name evidence="1" type="ORF">AZ468_19625</name>
</gene>
<accession>A0A178J809</accession>
<dbReference type="Proteomes" id="UP000094761">
    <property type="component" value="Unassembled WGS sequence"/>
</dbReference>
<name>A0A178J809_9VIBR</name>
<dbReference type="EMBL" id="LUAX01000007">
    <property type="protein sequence ID" value="OAM97747.1"/>
    <property type="molecule type" value="Genomic_DNA"/>
</dbReference>
<dbReference type="RefSeq" id="WP_069668925.1">
    <property type="nucleotide sequence ID" value="NZ_JAPFIY010000013.1"/>
</dbReference>
<evidence type="ECO:0000313" key="1">
    <source>
        <dbReference type="EMBL" id="OAM97747.1"/>
    </source>
</evidence>
<sequence>MNRGVSYKFMINIIKLSNLRVKNLYVKKINIVFFVVYNLAGCGMRDAGCGMRDGRIVILKNEAVSWGSLAASIEGEKFPTPY</sequence>
<dbReference type="AlphaFoldDB" id="A0A178J809"/>